<dbReference type="InterPro" id="IPR001360">
    <property type="entry name" value="Glyco_hydro_1"/>
</dbReference>
<keyword evidence="7" id="KW-1185">Reference proteome</keyword>
<dbReference type="GO" id="GO:0004553">
    <property type="term" value="F:hydrolase activity, hydrolyzing O-glycosyl compounds"/>
    <property type="evidence" value="ECO:0007669"/>
    <property type="project" value="InterPro"/>
</dbReference>
<feature type="chain" id="PRO_5014071966" evidence="3">
    <location>
        <begin position="26"/>
        <end position="110"/>
    </location>
</feature>
<keyword evidence="3" id="KW-0732">Signal</keyword>
<sequence length="110" mass="12150">MEMSKILLAHCALILLPLQVIILSSSPNLFISCSVTLNEDQIISSSSPDPSSLPSWFFFGTASSAYQFEGAYLSDGKGLNNWDVYSHKPGKLVYNFLVPVAWHASEHMQI</sequence>
<reference evidence="5 7" key="3">
    <citation type="submission" date="2017-11" db="EMBL/GenBank/DDBJ databases">
        <title>De-novo sequencing of pomegranate (Punica granatum L.) genome.</title>
        <authorList>
            <person name="Akparov Z."/>
            <person name="Amiraslanov A."/>
            <person name="Hajiyeva S."/>
            <person name="Abbasov M."/>
            <person name="Kaur K."/>
            <person name="Hamwieh A."/>
            <person name="Solovyev V."/>
            <person name="Salamov A."/>
            <person name="Braich B."/>
            <person name="Kosarev P."/>
            <person name="Mahmoud A."/>
            <person name="Hajiyev E."/>
            <person name="Babayeva S."/>
            <person name="Izzatullayeva V."/>
            <person name="Mammadov A."/>
            <person name="Mammadov A."/>
            <person name="Sharifova S."/>
            <person name="Ojaghi J."/>
            <person name="Eynullazada K."/>
            <person name="Bayramov B."/>
            <person name="Abdulazimova A."/>
            <person name="Shahmuradov I."/>
        </authorList>
    </citation>
    <scope>NUCLEOTIDE SEQUENCE [LARGE SCALE GENOMIC DNA]</scope>
    <source>
        <strain evidence="5">AG2017</strain>
        <strain evidence="7">cv. AG2017</strain>
        <tissue evidence="5">Leaf</tissue>
    </source>
</reference>
<evidence type="ECO:0000313" key="6">
    <source>
        <dbReference type="Proteomes" id="UP000197138"/>
    </source>
</evidence>
<comment type="caution">
    <text evidence="4">The sequence shown here is derived from an EMBL/GenBank/DDBJ whole genome shotgun (WGS) entry which is preliminary data.</text>
</comment>
<reference evidence="4" key="2">
    <citation type="submission" date="2017-06" db="EMBL/GenBank/DDBJ databases">
        <title>The pomegranate genome and the genomics of punicalagin biosynthesis.</title>
        <authorList>
            <person name="Xu C."/>
        </authorList>
    </citation>
    <scope>NUCLEOTIDE SEQUENCE [LARGE SCALE GENOMIC DNA]</scope>
    <source>
        <tissue evidence="4">Fresh leaf</tissue>
    </source>
</reference>
<dbReference type="Proteomes" id="UP000197138">
    <property type="component" value="Unassembled WGS sequence"/>
</dbReference>
<dbReference type="EMBL" id="PGOL01007395">
    <property type="protein sequence ID" value="PKI32739.1"/>
    <property type="molecule type" value="Genomic_DNA"/>
</dbReference>
<dbReference type="InterPro" id="IPR017853">
    <property type="entry name" value="GH"/>
</dbReference>
<dbReference type="STRING" id="22663.A0A218XFI9"/>
<evidence type="ECO:0000313" key="4">
    <source>
        <dbReference type="EMBL" id="OWM83486.1"/>
    </source>
</evidence>
<dbReference type="PROSITE" id="PS00653">
    <property type="entry name" value="GLYCOSYL_HYDROL_F1_2"/>
    <property type="match status" value="1"/>
</dbReference>
<evidence type="ECO:0000313" key="7">
    <source>
        <dbReference type="Proteomes" id="UP000233551"/>
    </source>
</evidence>
<dbReference type="InterPro" id="IPR033132">
    <property type="entry name" value="GH_1_N_CS"/>
</dbReference>
<gene>
    <name evidence="4" type="ORF">CDL15_Pgr012967</name>
    <name evidence="5" type="ORF">CRG98_046875</name>
</gene>
<dbReference type="AlphaFoldDB" id="A0A218XFI9"/>
<dbReference type="EMBL" id="MTKT01001932">
    <property type="protein sequence ID" value="OWM83486.1"/>
    <property type="molecule type" value="Genomic_DNA"/>
</dbReference>
<feature type="signal peptide" evidence="3">
    <location>
        <begin position="1"/>
        <end position="25"/>
    </location>
</feature>
<dbReference type="Gene3D" id="3.20.20.80">
    <property type="entry name" value="Glycosidases"/>
    <property type="match status" value="1"/>
</dbReference>
<name>A0A218XFI9_PUNGR</name>
<evidence type="ECO:0000313" key="5">
    <source>
        <dbReference type="EMBL" id="PKI32739.1"/>
    </source>
</evidence>
<proteinExistence type="inferred from homology"/>
<evidence type="ECO:0000256" key="3">
    <source>
        <dbReference type="SAM" id="SignalP"/>
    </source>
</evidence>
<dbReference type="PROSITE" id="PS51257">
    <property type="entry name" value="PROKAR_LIPOPROTEIN"/>
    <property type="match status" value="1"/>
</dbReference>
<dbReference type="Proteomes" id="UP000233551">
    <property type="component" value="Unassembled WGS sequence"/>
</dbReference>
<dbReference type="GO" id="GO:0005975">
    <property type="term" value="P:carbohydrate metabolic process"/>
    <property type="evidence" value="ECO:0007669"/>
    <property type="project" value="InterPro"/>
</dbReference>
<keyword evidence="2" id="KW-0378">Hydrolase</keyword>
<organism evidence="4 6">
    <name type="scientific">Punica granatum</name>
    <name type="common">Pomegranate</name>
    <dbReference type="NCBI Taxonomy" id="22663"/>
    <lineage>
        <taxon>Eukaryota</taxon>
        <taxon>Viridiplantae</taxon>
        <taxon>Streptophyta</taxon>
        <taxon>Embryophyta</taxon>
        <taxon>Tracheophyta</taxon>
        <taxon>Spermatophyta</taxon>
        <taxon>Magnoliopsida</taxon>
        <taxon>eudicotyledons</taxon>
        <taxon>Gunneridae</taxon>
        <taxon>Pentapetalae</taxon>
        <taxon>rosids</taxon>
        <taxon>malvids</taxon>
        <taxon>Myrtales</taxon>
        <taxon>Lythraceae</taxon>
        <taxon>Punica</taxon>
    </lineage>
</organism>
<evidence type="ECO:0000256" key="1">
    <source>
        <dbReference type="ARBA" id="ARBA00010838"/>
    </source>
</evidence>
<reference evidence="6" key="1">
    <citation type="journal article" date="2017" name="Plant J.">
        <title>The pomegranate (Punica granatum L.) genome and the genomics of punicalagin biosynthesis.</title>
        <authorList>
            <person name="Qin G."/>
            <person name="Xu C."/>
            <person name="Ming R."/>
            <person name="Tang H."/>
            <person name="Guyot R."/>
            <person name="Kramer E.M."/>
            <person name="Hu Y."/>
            <person name="Yi X."/>
            <person name="Qi Y."/>
            <person name="Xu X."/>
            <person name="Gao Z."/>
            <person name="Pan H."/>
            <person name="Jian J."/>
            <person name="Tian Y."/>
            <person name="Yue Z."/>
            <person name="Xu Y."/>
        </authorList>
    </citation>
    <scope>NUCLEOTIDE SEQUENCE [LARGE SCALE GENOMIC DNA]</scope>
    <source>
        <strain evidence="6">cv. Dabenzi</strain>
    </source>
</reference>
<protein>
    <submittedName>
        <fullName evidence="4">Uncharacterized protein</fullName>
    </submittedName>
</protein>
<dbReference type="SUPFAM" id="SSF51445">
    <property type="entry name" value="(Trans)glycosidases"/>
    <property type="match status" value="1"/>
</dbReference>
<accession>A0A218XFI9</accession>
<evidence type="ECO:0000256" key="2">
    <source>
        <dbReference type="ARBA" id="ARBA00022801"/>
    </source>
</evidence>
<comment type="similarity">
    <text evidence="1">Belongs to the glycosyl hydrolase 1 family.</text>
</comment>
<dbReference type="Pfam" id="PF00232">
    <property type="entry name" value="Glyco_hydro_1"/>
    <property type="match status" value="1"/>
</dbReference>